<dbReference type="InterPro" id="IPR010730">
    <property type="entry name" value="HET"/>
</dbReference>
<evidence type="ECO:0000313" key="2">
    <source>
        <dbReference type="EMBL" id="KAF2455758.1"/>
    </source>
</evidence>
<sequence>MATEYPHNSDPEFNFVSTAISKLSIGGQRPWELPPAKLCTHCAGITVASMRSNEGYKHIPNVWDLVDSSKKCDLCMILVIEIAQAHLPFTGADDLDTSGQFRGAVQSANVEDSDVVALKLKYSDYLVELVLEDSDGDEIQLMSQLAIFTDSVSSAKISSHLPLGLPISKLPNLDTLSVLVTEWMKNCQANHKYCNPTTTTSPPLLPTRVLDLSNVEETGHLRLHHAAGTRGAYIALSHSWGGHQPLKTLKSNLASRLRGFPLADLPRTFRDAAAVTRRLGIRFLWIDSLCIVQDDAADWRREAATMGRLYRDSALTIAATRAANSTTGFLGERSFDDVGAVRIVPPPADPGERRGPDGDEAFYLALRRRFAADVDGAPLNARAWVLQERVLAPRTLHFTAAQTYWECWAGHQGEDLQARFLGVGKREAFPTLLAPGGGGDGYGSGDYGAAVEEKGEDDGGEIGRPGTPRGWWYLLGTYTACGLTYQTDKLIAIGGLVESMAARTGMRFYDGIWEDAVHRGLLWAARADGVERISGTEAPSWSWASRKGAVNHFQLDEYSVENSDVRIEEETDAEGKKRLVLRSSLLSLDSTLRFGELQRSDPPTDTVSFPPELDYHASSYRVIRNADDEVVGWIVLDEEAENAPDVDKLSWILIATNSYVDSDSDGGSSSVCAR</sequence>
<dbReference type="PANTHER" id="PTHR33112:SF16">
    <property type="entry name" value="HETEROKARYON INCOMPATIBILITY DOMAIN-CONTAINING PROTEIN"/>
    <property type="match status" value="1"/>
</dbReference>
<dbReference type="OrthoDB" id="4161196at2759"/>
<dbReference type="Pfam" id="PF06985">
    <property type="entry name" value="HET"/>
    <property type="match status" value="1"/>
</dbReference>
<organism evidence="2 3">
    <name type="scientific">Lineolata rhizophorae</name>
    <dbReference type="NCBI Taxonomy" id="578093"/>
    <lineage>
        <taxon>Eukaryota</taxon>
        <taxon>Fungi</taxon>
        <taxon>Dikarya</taxon>
        <taxon>Ascomycota</taxon>
        <taxon>Pezizomycotina</taxon>
        <taxon>Dothideomycetes</taxon>
        <taxon>Dothideomycetes incertae sedis</taxon>
        <taxon>Lineolatales</taxon>
        <taxon>Lineolataceae</taxon>
        <taxon>Lineolata</taxon>
    </lineage>
</organism>
<dbReference type="EMBL" id="MU001685">
    <property type="protein sequence ID" value="KAF2455758.1"/>
    <property type="molecule type" value="Genomic_DNA"/>
</dbReference>
<reference evidence="2" key="1">
    <citation type="journal article" date="2020" name="Stud. Mycol.">
        <title>101 Dothideomycetes genomes: a test case for predicting lifestyles and emergence of pathogens.</title>
        <authorList>
            <person name="Haridas S."/>
            <person name="Albert R."/>
            <person name="Binder M."/>
            <person name="Bloem J."/>
            <person name="Labutti K."/>
            <person name="Salamov A."/>
            <person name="Andreopoulos B."/>
            <person name="Baker S."/>
            <person name="Barry K."/>
            <person name="Bills G."/>
            <person name="Bluhm B."/>
            <person name="Cannon C."/>
            <person name="Castanera R."/>
            <person name="Culley D."/>
            <person name="Daum C."/>
            <person name="Ezra D."/>
            <person name="Gonzalez J."/>
            <person name="Henrissat B."/>
            <person name="Kuo A."/>
            <person name="Liang C."/>
            <person name="Lipzen A."/>
            <person name="Lutzoni F."/>
            <person name="Magnuson J."/>
            <person name="Mondo S."/>
            <person name="Nolan M."/>
            <person name="Ohm R."/>
            <person name="Pangilinan J."/>
            <person name="Park H.-J."/>
            <person name="Ramirez L."/>
            <person name="Alfaro M."/>
            <person name="Sun H."/>
            <person name="Tritt A."/>
            <person name="Yoshinaga Y."/>
            <person name="Zwiers L.-H."/>
            <person name="Turgeon B."/>
            <person name="Goodwin S."/>
            <person name="Spatafora J."/>
            <person name="Crous P."/>
            <person name="Grigoriev I."/>
        </authorList>
    </citation>
    <scope>NUCLEOTIDE SEQUENCE</scope>
    <source>
        <strain evidence="2">ATCC 16933</strain>
    </source>
</reference>
<name>A0A6A6NW17_9PEZI</name>
<accession>A0A6A6NW17</accession>
<evidence type="ECO:0000313" key="3">
    <source>
        <dbReference type="Proteomes" id="UP000799766"/>
    </source>
</evidence>
<dbReference type="AlphaFoldDB" id="A0A6A6NW17"/>
<dbReference type="PANTHER" id="PTHR33112">
    <property type="entry name" value="DOMAIN PROTEIN, PUTATIVE-RELATED"/>
    <property type="match status" value="1"/>
</dbReference>
<protein>
    <submittedName>
        <fullName evidence="2">Heterokaryon incompatibility protein-domain-containing protein</fullName>
    </submittedName>
</protein>
<dbReference type="Proteomes" id="UP000799766">
    <property type="component" value="Unassembled WGS sequence"/>
</dbReference>
<proteinExistence type="predicted"/>
<gene>
    <name evidence="2" type="ORF">BDY21DRAFT_323531</name>
</gene>
<evidence type="ECO:0000259" key="1">
    <source>
        <dbReference type="Pfam" id="PF06985"/>
    </source>
</evidence>
<keyword evidence="3" id="KW-1185">Reference proteome</keyword>
<feature type="domain" description="Heterokaryon incompatibility" evidence="1">
    <location>
        <begin position="233"/>
        <end position="388"/>
    </location>
</feature>